<evidence type="ECO:0000256" key="1">
    <source>
        <dbReference type="SAM" id="MobiDB-lite"/>
    </source>
</evidence>
<feature type="region of interest" description="Disordered" evidence="1">
    <location>
        <begin position="1"/>
        <end position="50"/>
    </location>
</feature>
<gene>
    <name evidence="2" type="ORF">K7432_009779</name>
</gene>
<feature type="compositionally biased region" description="Polar residues" evidence="1">
    <location>
        <begin position="1"/>
        <end position="16"/>
    </location>
</feature>
<sequence length="205" mass="23367">MHQEMNHFTQDQSPDTTFDKVTSEISSVLYDDLEEDHSEPSTPVSPQMYGNRLYSRKSLSSFLRLEESEESPSHWADTYSSTTLVSTPPSFPAQTEEIPPPYALASADNRLSYEVVNRERRPTEYEIVAFPSHTPTVAFCPFCQTSVEVYAKLKTNFLKKLTTVVSKLFRSRQLTNKDASSILVNFSKTKYLCKVCDQDIHLTMS</sequence>
<reference evidence="2 3" key="1">
    <citation type="submission" date="2023-04" db="EMBL/GenBank/DDBJ databases">
        <title>Genome of Basidiobolus ranarum AG-B5.</title>
        <authorList>
            <person name="Stajich J.E."/>
            <person name="Carter-House D."/>
            <person name="Gryganskyi A."/>
        </authorList>
    </citation>
    <scope>NUCLEOTIDE SEQUENCE [LARGE SCALE GENOMIC DNA]</scope>
    <source>
        <strain evidence="2 3">AG-B5</strain>
    </source>
</reference>
<dbReference type="Proteomes" id="UP001479436">
    <property type="component" value="Unassembled WGS sequence"/>
</dbReference>
<evidence type="ECO:0008006" key="4">
    <source>
        <dbReference type="Google" id="ProtNLM"/>
    </source>
</evidence>
<accession>A0ABR2VWJ0</accession>
<comment type="caution">
    <text evidence="2">The sequence shown here is derived from an EMBL/GenBank/DDBJ whole genome shotgun (WGS) entry which is preliminary data.</text>
</comment>
<dbReference type="EMBL" id="JASJQH010007502">
    <property type="protein sequence ID" value="KAK9708195.1"/>
    <property type="molecule type" value="Genomic_DNA"/>
</dbReference>
<keyword evidence="3" id="KW-1185">Reference proteome</keyword>
<evidence type="ECO:0000313" key="2">
    <source>
        <dbReference type="EMBL" id="KAK9708195.1"/>
    </source>
</evidence>
<organism evidence="2 3">
    <name type="scientific">Basidiobolus ranarum</name>
    <dbReference type="NCBI Taxonomy" id="34480"/>
    <lineage>
        <taxon>Eukaryota</taxon>
        <taxon>Fungi</taxon>
        <taxon>Fungi incertae sedis</taxon>
        <taxon>Zoopagomycota</taxon>
        <taxon>Entomophthoromycotina</taxon>
        <taxon>Basidiobolomycetes</taxon>
        <taxon>Basidiobolales</taxon>
        <taxon>Basidiobolaceae</taxon>
        <taxon>Basidiobolus</taxon>
    </lineage>
</organism>
<name>A0ABR2VWJ0_9FUNG</name>
<proteinExistence type="predicted"/>
<evidence type="ECO:0000313" key="3">
    <source>
        <dbReference type="Proteomes" id="UP001479436"/>
    </source>
</evidence>
<protein>
    <recommendedName>
        <fullName evidence="4">LITAF domain-containing protein</fullName>
    </recommendedName>
</protein>